<reference evidence="4" key="1">
    <citation type="submission" date="2020-05" db="UniProtKB">
        <authorList>
            <consortium name="EnsemblMetazoa"/>
        </authorList>
    </citation>
    <scope>IDENTIFICATION</scope>
    <source>
        <strain evidence="4">USDA</strain>
    </source>
</reference>
<dbReference type="KEGG" id="scac:106083636"/>
<organism evidence="4 5">
    <name type="scientific">Stomoxys calcitrans</name>
    <name type="common">Stable fly</name>
    <name type="synonym">Conops calcitrans</name>
    <dbReference type="NCBI Taxonomy" id="35570"/>
    <lineage>
        <taxon>Eukaryota</taxon>
        <taxon>Metazoa</taxon>
        <taxon>Ecdysozoa</taxon>
        <taxon>Arthropoda</taxon>
        <taxon>Hexapoda</taxon>
        <taxon>Insecta</taxon>
        <taxon>Pterygota</taxon>
        <taxon>Neoptera</taxon>
        <taxon>Endopterygota</taxon>
        <taxon>Diptera</taxon>
        <taxon>Brachycera</taxon>
        <taxon>Muscomorpha</taxon>
        <taxon>Muscoidea</taxon>
        <taxon>Muscidae</taxon>
        <taxon>Stomoxys</taxon>
    </lineage>
</organism>
<evidence type="ECO:0000256" key="2">
    <source>
        <dbReference type="ARBA" id="ARBA00022737"/>
    </source>
</evidence>
<dbReference type="InterPro" id="IPR003591">
    <property type="entry name" value="Leu-rich_rpt_typical-subtyp"/>
</dbReference>
<evidence type="ECO:0000256" key="3">
    <source>
        <dbReference type="SAM" id="SignalP"/>
    </source>
</evidence>
<keyword evidence="5" id="KW-1185">Reference proteome</keyword>
<dbReference type="PROSITE" id="PS51450">
    <property type="entry name" value="LRR"/>
    <property type="match status" value="3"/>
</dbReference>
<accession>A0A1I8PBP1</accession>
<evidence type="ECO:0000256" key="1">
    <source>
        <dbReference type="ARBA" id="ARBA00022614"/>
    </source>
</evidence>
<feature type="signal peptide" evidence="3">
    <location>
        <begin position="1"/>
        <end position="18"/>
    </location>
</feature>
<dbReference type="VEuPathDB" id="VectorBase:SCAU006576"/>
<proteinExistence type="predicted"/>
<dbReference type="InterPro" id="IPR001611">
    <property type="entry name" value="Leu-rich_rpt"/>
</dbReference>
<sequence>MKVLTIITVIVFIETSKAYRYDYRKHEYRTNTKQKTNIYDNGQRMQEVYDVVKKYHEDDDGVEGDDSMEVLYNKPEAEMKSGSEATIEVDALHCPQGCVCQYAHFSDLPISHWINFMQQKASSSATGNAAPDDDLINDNESNYEGDLSYLINPFVKQSTCIIQEDTDTEKLIGTLPHDIQALVLLYTGIGRNKTVNTNILKALNQLQTLEVRGSQDRGLRLVLDAPLHFLKHANFESITLMGSEVVKRPNNFVHPKEVFKYKPNIELLNSMEFTEEDINTKHYDRKLLVELQQQEQEELEIVPYEVYIEEVKKAKMPTFYGWERLEVLRIQACGMQELSWEMFMGLDELQHLSLEQNNIEVVPPFALSGATQLKTLSLAHNAIHDLHYRNLAGLFELQVLDLSDNRLTKLTELSFPPLPKLEQVDFRNNPIRYIFPASFWVMNNTREMYFGSNETPLELWGNQPFKKLTQLRQLEINNVSINYLEQNIFKDLISLQKLKLRGEINSLEFDAFSGCSELSELDLSHCQINDISMDAFMGCKSLRMINLSHNNITYITPGLFDDQPNLEEIYLNNNHLKTLPKTFFQQRKLMVARLSENPWKCSCDMANWKAKITNQENVPPTERCINDYFSGKKLSCRKFSNYKFNKQFAPRCQNFNGRTVFYVLRKQMQCGTQYLQLKNRVSSSNHRLPHWRKMEARLRTSKNNLTEQPYDEGSNPLSNRMLWQLQKQEKVQATLRNLHENSLDYQFAKVSHAKRTEHAATDVQNEI</sequence>
<evidence type="ECO:0000313" key="4">
    <source>
        <dbReference type="EnsemblMetazoa" id="SCAU006576-PA"/>
    </source>
</evidence>
<feature type="chain" id="PRO_5009326348" description="LRRCT domain-containing protein" evidence="3">
    <location>
        <begin position="19"/>
        <end position="767"/>
    </location>
</feature>
<dbReference type="SMART" id="SM00369">
    <property type="entry name" value="LRR_TYP"/>
    <property type="match status" value="9"/>
</dbReference>
<protein>
    <recommendedName>
        <fullName evidence="6">LRRCT domain-containing protein</fullName>
    </recommendedName>
</protein>
<keyword evidence="2" id="KW-0677">Repeat</keyword>
<evidence type="ECO:0008006" key="6">
    <source>
        <dbReference type="Google" id="ProtNLM"/>
    </source>
</evidence>
<dbReference type="GO" id="GO:0005886">
    <property type="term" value="C:plasma membrane"/>
    <property type="evidence" value="ECO:0007669"/>
    <property type="project" value="TreeGrafter"/>
</dbReference>
<dbReference type="InterPro" id="IPR032675">
    <property type="entry name" value="LRR_dom_sf"/>
</dbReference>
<dbReference type="EnsemblMetazoa" id="SCAU006576-RA">
    <property type="protein sequence ID" value="SCAU006576-PA"/>
    <property type="gene ID" value="SCAU006576"/>
</dbReference>
<keyword evidence="3" id="KW-0732">Signal</keyword>
<dbReference type="PANTHER" id="PTHR24369">
    <property type="entry name" value="ANTIGEN BSP, PUTATIVE-RELATED"/>
    <property type="match status" value="1"/>
</dbReference>
<dbReference type="Gene3D" id="3.80.10.10">
    <property type="entry name" value="Ribonuclease Inhibitor"/>
    <property type="match status" value="1"/>
</dbReference>
<dbReference type="PANTHER" id="PTHR24369:SF211">
    <property type="entry name" value="LEUCINE-RICH REPEAT-CONTAINING PROTEIN 15-LIKE"/>
    <property type="match status" value="1"/>
</dbReference>
<dbReference type="AlphaFoldDB" id="A0A1I8PBP1"/>
<dbReference type="InterPro" id="IPR050541">
    <property type="entry name" value="LRR_TM_domain-containing"/>
</dbReference>
<dbReference type="Proteomes" id="UP000095300">
    <property type="component" value="Unassembled WGS sequence"/>
</dbReference>
<keyword evidence="1" id="KW-0433">Leucine-rich repeat</keyword>
<dbReference type="OrthoDB" id="2020019at2759"/>
<name>A0A1I8PBP1_STOCA</name>
<evidence type="ECO:0000313" key="5">
    <source>
        <dbReference type="Proteomes" id="UP000095300"/>
    </source>
</evidence>
<dbReference type="Pfam" id="PF13855">
    <property type="entry name" value="LRR_8"/>
    <property type="match status" value="3"/>
</dbReference>
<dbReference type="STRING" id="35570.A0A1I8PBP1"/>
<dbReference type="SUPFAM" id="SSF52058">
    <property type="entry name" value="L domain-like"/>
    <property type="match status" value="1"/>
</dbReference>
<dbReference type="SMART" id="SM00365">
    <property type="entry name" value="LRR_SD22"/>
    <property type="match status" value="3"/>
</dbReference>
<gene>
    <name evidence="4" type="primary">106083636</name>
</gene>